<accession>A0A4U8Z079</accession>
<protein>
    <submittedName>
        <fullName evidence="1">Uncharacterized protein</fullName>
    </submittedName>
</protein>
<dbReference type="OrthoDB" id="8452401at2"/>
<dbReference type="AlphaFoldDB" id="A0A4U8Z079"/>
<dbReference type="RefSeq" id="WP_134486632.1">
    <property type="nucleotide sequence ID" value="NZ_CP139089.1"/>
</dbReference>
<gene>
    <name evidence="1" type="ORF">MTUNDRAET4_0573</name>
</gene>
<sequence>MIAEDLRAAEGGDAPVQLRGVGVRTDAEKIAAFRRESGDFVGQTAGENFDPNAVPLTYPFCWLTMPEIRPTLEGQIGAGFLPVHEAQSFDYVRPLAVGRDYLLDFTFTRTSDPERLTVKVAISTPDAGTWATFETVLRIVPLAAIAAPSNE</sequence>
<name>A0A4U8Z079_METTU</name>
<evidence type="ECO:0000313" key="2">
    <source>
        <dbReference type="Proteomes" id="UP000294360"/>
    </source>
</evidence>
<proteinExistence type="predicted"/>
<dbReference type="KEGG" id="mtun:MTUNDRAET4_0573"/>
<dbReference type="Proteomes" id="UP000294360">
    <property type="component" value="Chromosome"/>
</dbReference>
<evidence type="ECO:0000313" key="1">
    <source>
        <dbReference type="EMBL" id="VFU07466.1"/>
    </source>
</evidence>
<organism evidence="1 2">
    <name type="scientific">Methylocella tundrae</name>
    <dbReference type="NCBI Taxonomy" id="227605"/>
    <lineage>
        <taxon>Bacteria</taxon>
        <taxon>Pseudomonadati</taxon>
        <taxon>Pseudomonadota</taxon>
        <taxon>Alphaproteobacteria</taxon>
        <taxon>Hyphomicrobiales</taxon>
        <taxon>Beijerinckiaceae</taxon>
        <taxon>Methylocella</taxon>
    </lineage>
</organism>
<dbReference type="EMBL" id="LR536450">
    <property type="protein sequence ID" value="VFU07466.1"/>
    <property type="molecule type" value="Genomic_DNA"/>
</dbReference>
<reference evidence="1 2" key="1">
    <citation type="submission" date="2019-03" db="EMBL/GenBank/DDBJ databases">
        <authorList>
            <person name="Kox A.R. M."/>
        </authorList>
    </citation>
    <scope>NUCLEOTIDE SEQUENCE [LARGE SCALE GENOMIC DNA]</scope>
    <source>
        <strain evidence="1">MTUNDRAET4 annotated genome</strain>
    </source>
</reference>